<comment type="cofactor">
    <cofactor evidence="7">
        <name>Zn(2+)</name>
        <dbReference type="ChEBI" id="CHEBI:29105"/>
    </cofactor>
    <cofactor evidence="7">
        <name>Fe(3+)</name>
        <dbReference type="ChEBI" id="CHEBI:29034"/>
    </cofactor>
    <text evidence="7">Binds 1 zinc or iron ion per subunit.</text>
</comment>
<comment type="catalytic activity">
    <reaction evidence="7">
        <text>4-imidazolone-5-propanoate + H2O = N-formimidoyl-L-glutamate</text>
        <dbReference type="Rhea" id="RHEA:23660"/>
        <dbReference type="ChEBI" id="CHEBI:15377"/>
        <dbReference type="ChEBI" id="CHEBI:58928"/>
        <dbReference type="ChEBI" id="CHEBI:77893"/>
        <dbReference type="EC" id="3.5.2.7"/>
    </reaction>
</comment>
<feature type="binding site" evidence="7">
    <location>
        <position position="178"/>
    </location>
    <ligand>
        <name>4-imidazolone-5-propanoate</name>
        <dbReference type="ChEBI" id="CHEBI:77893"/>
    </ligand>
</feature>
<feature type="binding site" evidence="7">
    <location>
        <position position="73"/>
    </location>
    <ligand>
        <name>Fe(3+)</name>
        <dbReference type="ChEBI" id="CHEBI:29034"/>
    </ligand>
</feature>
<evidence type="ECO:0000256" key="6">
    <source>
        <dbReference type="ARBA" id="ARBA00023004"/>
    </source>
</evidence>
<feature type="binding site" evidence="7">
    <location>
        <position position="315"/>
    </location>
    <ligand>
        <name>N-formimidoyl-L-glutamate</name>
        <dbReference type="ChEBI" id="CHEBI:58928"/>
    </ligand>
</feature>
<dbReference type="EMBL" id="OX336137">
    <property type="protein sequence ID" value="CAI2719011.1"/>
    <property type="molecule type" value="Genomic_DNA"/>
</dbReference>
<feature type="binding site" evidence="7">
    <location>
        <position position="145"/>
    </location>
    <ligand>
        <name>N-formimidoyl-L-glutamate</name>
        <dbReference type="ChEBI" id="CHEBI:58928"/>
    </ligand>
</feature>
<keyword evidence="5 7" id="KW-0862">Zinc</keyword>
<evidence type="ECO:0000256" key="7">
    <source>
        <dbReference type="HAMAP-Rule" id="MF_00372"/>
    </source>
</evidence>
<evidence type="ECO:0000313" key="9">
    <source>
        <dbReference type="EMBL" id="CAI2719011.1"/>
    </source>
</evidence>
<feature type="binding site" evidence="7">
    <location>
        <position position="313"/>
    </location>
    <ligand>
        <name>Fe(3+)</name>
        <dbReference type="ChEBI" id="CHEBI:29034"/>
    </ligand>
</feature>
<feature type="binding site" evidence="7">
    <location>
        <position position="73"/>
    </location>
    <ligand>
        <name>Zn(2+)</name>
        <dbReference type="ChEBI" id="CHEBI:29105"/>
    </ligand>
</feature>
<dbReference type="EC" id="3.5.2.7" evidence="1 7"/>
<feature type="binding site" evidence="7">
    <location>
        <position position="318"/>
    </location>
    <ligand>
        <name>4-imidazolone-5-propanoate</name>
        <dbReference type="ChEBI" id="CHEBI:77893"/>
    </ligand>
</feature>
<feature type="binding site" evidence="7">
    <location>
        <position position="145"/>
    </location>
    <ligand>
        <name>4-imidazolone-5-propanoate</name>
        <dbReference type="ChEBI" id="CHEBI:77893"/>
    </ligand>
</feature>
<keyword evidence="6 7" id="KW-0408">Iron</keyword>
<evidence type="ECO:0000256" key="3">
    <source>
        <dbReference type="ARBA" id="ARBA00022801"/>
    </source>
</evidence>
<evidence type="ECO:0000256" key="4">
    <source>
        <dbReference type="ARBA" id="ARBA00022808"/>
    </source>
</evidence>
<accession>A0ABM9HFK0</accession>
<feature type="binding site" evidence="7">
    <location>
        <position position="82"/>
    </location>
    <ligand>
        <name>4-imidazolone-5-propanoate</name>
        <dbReference type="ChEBI" id="CHEBI:77893"/>
    </ligand>
</feature>
<dbReference type="GO" id="GO:0050480">
    <property type="term" value="F:imidazolonepropionase activity"/>
    <property type="evidence" value="ECO:0007669"/>
    <property type="project" value="UniProtKB-EC"/>
</dbReference>
<feature type="binding site" evidence="7">
    <location>
        <position position="238"/>
    </location>
    <ligand>
        <name>Fe(3+)</name>
        <dbReference type="ChEBI" id="CHEBI:29034"/>
    </ligand>
</feature>
<proteinExistence type="inferred from homology"/>
<dbReference type="SUPFAM" id="SSF51338">
    <property type="entry name" value="Composite domain of metallo-dependent hydrolases"/>
    <property type="match status" value="1"/>
</dbReference>
<evidence type="ECO:0000256" key="2">
    <source>
        <dbReference type="ARBA" id="ARBA00022723"/>
    </source>
</evidence>
<dbReference type="PANTHER" id="PTHR42752:SF1">
    <property type="entry name" value="IMIDAZOLONEPROPIONASE-RELATED"/>
    <property type="match status" value="1"/>
</dbReference>
<feature type="binding site" evidence="7">
    <location>
        <position position="75"/>
    </location>
    <ligand>
        <name>Zn(2+)</name>
        <dbReference type="ChEBI" id="CHEBI:29105"/>
    </ligand>
</feature>
<dbReference type="InterPro" id="IPR005920">
    <property type="entry name" value="HutI"/>
</dbReference>
<keyword evidence="3 7" id="KW-0378">Hydrolase</keyword>
<sequence length="410" mass="44970">MTETLCFRNIGELIQADATSQPDVRVRTNCALLVTGGRVDKILRESEVKPANRYTRVIDVKGRAVVPGFVDCHTHLVYGGERKDEMVDRVSGVSYLEILNKGGGIHDTVKATRQATEATLYDQAKRRMKRMMALGTTAFEIKSGYGLDLETETKMLKVGKRLRQALKVPVTLTYLGAHAIPRPMKRTQYVEFVLENLPKFRGLADGVDIFCEKNVFTVADLRLVFLQAKLLGFDLRAHVEELSHQGGSYEAARLGALSCDHLEYATPKDIQAMHAAGTVAVLMPGVTLFLGGTKQPLVHSMLDAGVTLALATDCNPGSCPTYNMQTVIYLAANMYRITPGQALAAATYGAAKALGHHREYGGLLPGQRADFNILKTGDHRDLVYYFGENFIDQTFVAGRRVKGGKDPAGF</sequence>
<feature type="binding site" evidence="7">
    <location>
        <position position="75"/>
    </location>
    <ligand>
        <name>Fe(3+)</name>
        <dbReference type="ChEBI" id="CHEBI:29034"/>
    </ligand>
</feature>
<comment type="pathway">
    <text evidence="7">Amino-acid degradation; L-histidine degradation into L-glutamate; N-formimidoyl-L-glutamate from L-histidine: step 3/3.</text>
</comment>
<dbReference type="RefSeq" id="WP_282011871.1">
    <property type="nucleotide sequence ID" value="NZ_OX336137.1"/>
</dbReference>
<comment type="similarity">
    <text evidence="7">Belongs to the metallo-dependent hydrolases superfamily. HutI family.</text>
</comment>
<dbReference type="InterPro" id="IPR006680">
    <property type="entry name" value="Amidohydro-rel"/>
</dbReference>
<gene>
    <name evidence="7 9" type="primary">hutI</name>
    <name evidence="9" type="ORF">NSPWAT_2155</name>
</gene>
<feature type="binding site" evidence="7">
    <location>
        <position position="238"/>
    </location>
    <ligand>
        <name>Zn(2+)</name>
        <dbReference type="ChEBI" id="CHEBI:29105"/>
    </ligand>
</feature>
<dbReference type="Proteomes" id="UP001157733">
    <property type="component" value="Chromosome"/>
</dbReference>
<evidence type="ECO:0000256" key="5">
    <source>
        <dbReference type="ARBA" id="ARBA00022833"/>
    </source>
</evidence>
<feature type="binding site" evidence="7">
    <location>
        <position position="317"/>
    </location>
    <ligand>
        <name>N-formimidoyl-L-glutamate</name>
        <dbReference type="ChEBI" id="CHEBI:58928"/>
    </ligand>
</feature>
<keyword evidence="4 7" id="KW-0369">Histidine metabolism</keyword>
<dbReference type="InterPro" id="IPR032466">
    <property type="entry name" value="Metal_Hydrolase"/>
</dbReference>
<dbReference type="SUPFAM" id="SSF51556">
    <property type="entry name" value="Metallo-dependent hydrolases"/>
    <property type="match status" value="1"/>
</dbReference>
<keyword evidence="2 7" id="KW-0479">Metal-binding</keyword>
<protein>
    <recommendedName>
        <fullName evidence="1 7">Imidazolonepropionase</fullName>
        <ecNumber evidence="1 7">3.5.2.7</ecNumber>
    </recommendedName>
    <alternativeName>
        <fullName evidence="7">Imidazolone-5-propionate hydrolase</fullName>
    </alternativeName>
</protein>
<feature type="binding site" evidence="7">
    <location>
        <position position="241"/>
    </location>
    <ligand>
        <name>4-imidazolone-5-propanoate</name>
        <dbReference type="ChEBI" id="CHEBI:77893"/>
    </ligand>
</feature>
<comment type="subcellular location">
    <subcellularLocation>
        <location evidence="7">Cytoplasm</location>
    </subcellularLocation>
</comment>
<keyword evidence="10" id="KW-1185">Reference proteome</keyword>
<reference evidence="9 10" key="1">
    <citation type="submission" date="2022-09" db="EMBL/GenBank/DDBJ databases">
        <authorList>
            <person name="Kop L."/>
        </authorList>
    </citation>
    <scope>NUCLEOTIDE SEQUENCE [LARGE SCALE GENOMIC DNA]</scope>
    <source>
        <strain evidence="9 10">347</strain>
    </source>
</reference>
<dbReference type="HAMAP" id="MF_00372">
    <property type="entry name" value="HutI"/>
    <property type="match status" value="1"/>
</dbReference>
<dbReference type="InterPro" id="IPR011059">
    <property type="entry name" value="Metal-dep_hydrolase_composite"/>
</dbReference>
<dbReference type="PANTHER" id="PTHR42752">
    <property type="entry name" value="IMIDAZOLONEPROPIONASE"/>
    <property type="match status" value="1"/>
</dbReference>
<keyword evidence="7" id="KW-0963">Cytoplasm</keyword>
<evidence type="ECO:0000313" key="10">
    <source>
        <dbReference type="Proteomes" id="UP001157733"/>
    </source>
</evidence>
<organism evidence="9 10">
    <name type="scientific">Nitrospina watsonii</name>
    <dbReference type="NCBI Taxonomy" id="1323948"/>
    <lineage>
        <taxon>Bacteria</taxon>
        <taxon>Pseudomonadati</taxon>
        <taxon>Nitrospinota/Tectimicrobiota group</taxon>
        <taxon>Nitrospinota</taxon>
        <taxon>Nitrospinia</taxon>
        <taxon>Nitrospinales</taxon>
        <taxon>Nitrospinaceae</taxon>
        <taxon>Nitrospina</taxon>
    </lineage>
</organism>
<dbReference type="Pfam" id="PF01979">
    <property type="entry name" value="Amidohydro_1"/>
    <property type="match status" value="1"/>
</dbReference>
<dbReference type="Gene3D" id="3.20.20.140">
    <property type="entry name" value="Metal-dependent hydrolases"/>
    <property type="match status" value="1"/>
</dbReference>
<name>A0ABM9HFK0_9BACT</name>
<dbReference type="NCBIfam" id="TIGR01224">
    <property type="entry name" value="hutI"/>
    <property type="match status" value="1"/>
</dbReference>
<comment type="function">
    <text evidence="7">Catalyzes the hydrolytic cleavage of the carbon-nitrogen bond in imidazolone-5-propanoate to yield N-formimidoyl-L-glutamate. It is the third step in the universal histidine degradation pathway.</text>
</comment>
<feature type="domain" description="Amidohydrolase-related" evidence="8">
    <location>
        <begin position="65"/>
        <end position="401"/>
    </location>
</feature>
<feature type="binding site" evidence="7">
    <location>
        <position position="313"/>
    </location>
    <ligand>
        <name>Zn(2+)</name>
        <dbReference type="ChEBI" id="CHEBI:29105"/>
    </ligand>
</feature>
<evidence type="ECO:0000256" key="1">
    <source>
        <dbReference type="ARBA" id="ARBA00012864"/>
    </source>
</evidence>
<evidence type="ECO:0000259" key="8">
    <source>
        <dbReference type="Pfam" id="PF01979"/>
    </source>
</evidence>
<dbReference type="Gene3D" id="2.30.40.10">
    <property type="entry name" value="Urease, subunit C, domain 1"/>
    <property type="match status" value="1"/>
</dbReference>